<keyword evidence="4 11" id="KW-0812">Transmembrane</keyword>
<dbReference type="GO" id="GO:0016020">
    <property type="term" value="C:membrane"/>
    <property type="evidence" value="ECO:0007669"/>
    <property type="project" value="UniProtKB-SubCell"/>
</dbReference>
<accession>G8YU70</accession>
<protein>
    <submittedName>
        <fullName evidence="13">Piso0_000513 protein</fullName>
    </submittedName>
</protein>
<evidence type="ECO:0000256" key="9">
    <source>
        <dbReference type="ARBA" id="ARBA00023264"/>
    </source>
</evidence>
<organism evidence="13 14">
    <name type="scientific">Pichia sorbitophila (strain ATCC MYA-4447 / BCRC 22081 / CBS 7064 / NBRC 10061 / NRRL Y-12695)</name>
    <name type="common">Hybrid yeast</name>
    <dbReference type="NCBI Taxonomy" id="559304"/>
    <lineage>
        <taxon>Eukaryota</taxon>
        <taxon>Fungi</taxon>
        <taxon>Dikarya</taxon>
        <taxon>Ascomycota</taxon>
        <taxon>Saccharomycotina</taxon>
        <taxon>Pichiomycetes</taxon>
        <taxon>Debaryomycetaceae</taxon>
        <taxon>Millerozyma</taxon>
    </lineage>
</organism>
<evidence type="ECO:0000313" key="14">
    <source>
        <dbReference type="Proteomes" id="UP000005222"/>
    </source>
</evidence>
<dbReference type="InterPro" id="IPR048254">
    <property type="entry name" value="CDP_ALCOHOL_P_TRANSF_CS"/>
</dbReference>
<sequence>MMLQLLSHRIYARSALSWKSISVSRFIAVTPKVSPPTIFRQLKNEFHSSRHILNRDLGPVQKIDQRKIRSENIYTIPNMMTVTRILCTPFIGHYIVCGQPVYAMSVFVFSCITDFIDGYIARRFNMKTVIGSIIDPMADKLLMTICTLALSYTSTMPTYVGVLIIGRDLMLAGMAVYYRYISLSPPKTFKRYFDITSPTVSVHPNMISKINTGLQMLYIGSLILNSGMGYFIDSRAEAEITLFLQGLEYLVATTTLISGCSYVFSKNAIKFIK</sequence>
<name>G8YU70_PICSO</name>
<keyword evidence="5 11" id="KW-1133">Transmembrane helix</keyword>
<comment type="similarity">
    <text evidence="10">Belongs to the CDP-alcohol phosphatidyltransferase class-I family.</text>
</comment>
<dbReference type="Gene3D" id="1.20.120.1760">
    <property type="match status" value="1"/>
</dbReference>
<dbReference type="AlphaFoldDB" id="G8YU70"/>
<dbReference type="Proteomes" id="UP000005222">
    <property type="component" value="Chromosome B"/>
</dbReference>
<dbReference type="HOGENOM" id="CLU_051314_0_2_1"/>
<dbReference type="OrthoDB" id="10020554at2759"/>
<keyword evidence="3 10" id="KW-0808">Transferase</keyword>
<dbReference type="PANTHER" id="PTHR14269:SF60">
    <property type="entry name" value="CARDIOLIPIN SYNTHASE (CMP-FORMING)"/>
    <property type="match status" value="1"/>
</dbReference>
<dbReference type="FunCoup" id="G8YU70">
    <property type="interactions" value="607"/>
</dbReference>
<dbReference type="GO" id="GO:0032049">
    <property type="term" value="P:cardiolipin biosynthetic process"/>
    <property type="evidence" value="ECO:0007669"/>
    <property type="project" value="TreeGrafter"/>
</dbReference>
<dbReference type="EMBL" id="FO082059">
    <property type="protein sequence ID" value="CCE72910.1"/>
    <property type="molecule type" value="Genomic_DNA"/>
</dbReference>
<keyword evidence="9" id="KW-1208">Phospholipid metabolism</keyword>
<dbReference type="PROSITE" id="PS00379">
    <property type="entry name" value="CDP_ALCOHOL_P_TRANSF"/>
    <property type="match status" value="1"/>
</dbReference>
<evidence type="ECO:0000256" key="1">
    <source>
        <dbReference type="ARBA" id="ARBA00004141"/>
    </source>
</evidence>
<dbReference type="STRING" id="559304.G8YU70"/>
<keyword evidence="2" id="KW-0444">Lipid biosynthesis</keyword>
<evidence type="ECO:0000256" key="5">
    <source>
        <dbReference type="ARBA" id="ARBA00022989"/>
    </source>
</evidence>
<evidence type="ECO:0000256" key="7">
    <source>
        <dbReference type="ARBA" id="ARBA00023136"/>
    </source>
</evidence>
<feature type="transmembrane region" description="Helical" evidence="11">
    <location>
        <begin position="101"/>
        <end position="121"/>
    </location>
</feature>
<evidence type="ECO:0000256" key="4">
    <source>
        <dbReference type="ARBA" id="ARBA00022692"/>
    </source>
</evidence>
<comment type="subcellular location">
    <subcellularLocation>
        <location evidence="1">Membrane</location>
        <topology evidence="1">Multi-pass membrane protein</topology>
    </subcellularLocation>
</comment>
<reference evidence="13" key="1">
    <citation type="submission" date="2011-10" db="EMBL/GenBank/DDBJ databases">
        <authorList>
            <person name="Genoscope - CEA"/>
        </authorList>
    </citation>
    <scope>NUCLEOTIDE SEQUENCE</scope>
    <source>
        <strain evidence="13">CBS 7064</strain>
    </source>
</reference>
<keyword evidence="8" id="KW-0594">Phospholipid biosynthesis</keyword>
<keyword evidence="7 11" id="KW-0472">Membrane</keyword>
<evidence type="ECO:0000256" key="2">
    <source>
        <dbReference type="ARBA" id="ARBA00022516"/>
    </source>
</evidence>
<feature type="transmembrane region" description="Helical" evidence="11">
    <location>
        <begin position="133"/>
        <end position="153"/>
    </location>
</feature>
<evidence type="ECO:0000256" key="10">
    <source>
        <dbReference type="RuleBase" id="RU003750"/>
    </source>
</evidence>
<feature type="transmembrane region" description="Helical" evidence="11">
    <location>
        <begin position="216"/>
        <end position="232"/>
    </location>
</feature>
<dbReference type="GO" id="GO:0043337">
    <property type="term" value="F:cardiolipin synthase (CMP-forming)"/>
    <property type="evidence" value="ECO:0007669"/>
    <property type="project" value="TreeGrafter"/>
</dbReference>
<evidence type="ECO:0000256" key="8">
    <source>
        <dbReference type="ARBA" id="ARBA00023209"/>
    </source>
</evidence>
<gene>
    <name evidence="13" type="primary">Piso0_000513</name>
    <name evidence="12" type="ORF">GNLVRS01_PISO0A11000g</name>
    <name evidence="13" type="ORF">GNLVRS01_PISO0B11067g</name>
</gene>
<keyword evidence="6" id="KW-0443">Lipid metabolism</keyword>
<dbReference type="EMBL" id="FO082058">
    <property type="protein sequence ID" value="CCE73471.1"/>
    <property type="molecule type" value="Genomic_DNA"/>
</dbReference>
<dbReference type="InterPro" id="IPR043130">
    <property type="entry name" value="CDP-OH_PTrfase_TM_dom"/>
</dbReference>
<evidence type="ECO:0000256" key="11">
    <source>
        <dbReference type="SAM" id="Phobius"/>
    </source>
</evidence>
<dbReference type="InParanoid" id="G8YU70"/>
<dbReference type="InterPro" id="IPR050324">
    <property type="entry name" value="CDP-alcohol_PTase-I"/>
</dbReference>
<evidence type="ECO:0000256" key="6">
    <source>
        <dbReference type="ARBA" id="ARBA00023098"/>
    </source>
</evidence>
<reference evidence="14" key="2">
    <citation type="journal article" date="2012" name="G3 (Bethesda)">
        <title>Pichia sorbitophila, an interspecies yeast hybrid reveals early steps of genome resolution following polyploidization.</title>
        <authorList>
            <person name="Leh Louis V."/>
            <person name="Despons L."/>
            <person name="Friedrich A."/>
            <person name="Martin T."/>
            <person name="Durrens P."/>
            <person name="Casaregola S."/>
            <person name="Neuveglise C."/>
            <person name="Fairhead C."/>
            <person name="Marck C."/>
            <person name="Cruz J.A."/>
            <person name="Straub M.L."/>
            <person name="Kugler V."/>
            <person name="Sacerdot C."/>
            <person name="Uzunov Z."/>
            <person name="Thierry A."/>
            <person name="Weiss S."/>
            <person name="Bleykasten C."/>
            <person name="De Montigny J."/>
            <person name="Jacques N."/>
            <person name="Jung P."/>
            <person name="Lemaire M."/>
            <person name="Mallet S."/>
            <person name="Morel G."/>
            <person name="Richard G.F."/>
            <person name="Sarkar A."/>
            <person name="Savel G."/>
            <person name="Schacherer J."/>
            <person name="Seret M.L."/>
            <person name="Talla E."/>
            <person name="Samson G."/>
            <person name="Jubin C."/>
            <person name="Poulain J."/>
            <person name="Vacherie B."/>
            <person name="Barbe V."/>
            <person name="Pelletier E."/>
            <person name="Sherman D.J."/>
            <person name="Westhof E."/>
            <person name="Weissenbach J."/>
            <person name="Baret P.V."/>
            <person name="Wincker P."/>
            <person name="Gaillardin C."/>
            <person name="Dujon B."/>
            <person name="Souciet J.L."/>
        </authorList>
    </citation>
    <scope>NUCLEOTIDE SEQUENCE [LARGE SCALE GENOMIC DNA]</scope>
    <source>
        <strain evidence="14">ATCC MYA-4447 / BCRC 22081 / CBS 7064 / NBRC 10061 / NRRL Y-12695</strain>
    </source>
</reference>
<evidence type="ECO:0000256" key="3">
    <source>
        <dbReference type="ARBA" id="ARBA00022679"/>
    </source>
</evidence>
<keyword evidence="14" id="KW-1185">Reference proteome</keyword>
<dbReference type="Pfam" id="PF01066">
    <property type="entry name" value="CDP-OH_P_transf"/>
    <property type="match status" value="1"/>
</dbReference>
<dbReference type="GO" id="GO:0005739">
    <property type="term" value="C:mitochondrion"/>
    <property type="evidence" value="ECO:0007669"/>
    <property type="project" value="TreeGrafter"/>
</dbReference>
<dbReference type="Proteomes" id="UP000005222">
    <property type="component" value="Chromosome A"/>
</dbReference>
<dbReference type="FunFam" id="1.20.120.1760:FF:000017">
    <property type="entry name" value="Phosphatidyl synthase"/>
    <property type="match status" value="1"/>
</dbReference>
<evidence type="ECO:0000313" key="13">
    <source>
        <dbReference type="EMBL" id="CCE73471.1"/>
    </source>
</evidence>
<dbReference type="InterPro" id="IPR000462">
    <property type="entry name" value="CDP-OH_P_trans"/>
</dbReference>
<evidence type="ECO:0000313" key="12">
    <source>
        <dbReference type="EMBL" id="CCE72910.1"/>
    </source>
</evidence>
<feature type="transmembrane region" description="Helical" evidence="11">
    <location>
        <begin position="244"/>
        <end position="264"/>
    </location>
</feature>
<dbReference type="PANTHER" id="PTHR14269">
    <property type="entry name" value="CDP-DIACYLGLYCEROL--GLYCEROL-3-PHOSPHATE 3-PHOSPHATIDYLTRANSFERASE-RELATED"/>
    <property type="match status" value="1"/>
</dbReference>
<dbReference type="eggNOG" id="KOG1617">
    <property type="taxonomic scope" value="Eukaryota"/>
</dbReference>
<proteinExistence type="inferred from homology"/>
<dbReference type="OMA" id="KRFNMAS"/>